<reference evidence="1" key="1">
    <citation type="submission" date="2022-12" db="EMBL/GenBank/DDBJ databases">
        <title>Draft genome assemblies for two species of Escallonia (Escalloniales).</title>
        <authorList>
            <person name="Chanderbali A."/>
            <person name="Dervinis C."/>
            <person name="Anghel I."/>
            <person name="Soltis D."/>
            <person name="Soltis P."/>
            <person name="Zapata F."/>
        </authorList>
    </citation>
    <scope>NUCLEOTIDE SEQUENCE</scope>
    <source>
        <strain evidence="1">UCBG92.1500</strain>
        <tissue evidence="1">Leaf</tissue>
    </source>
</reference>
<dbReference type="Proteomes" id="UP001187471">
    <property type="component" value="Unassembled WGS sequence"/>
</dbReference>
<organism evidence="1 2">
    <name type="scientific">Escallonia rubra</name>
    <dbReference type="NCBI Taxonomy" id="112253"/>
    <lineage>
        <taxon>Eukaryota</taxon>
        <taxon>Viridiplantae</taxon>
        <taxon>Streptophyta</taxon>
        <taxon>Embryophyta</taxon>
        <taxon>Tracheophyta</taxon>
        <taxon>Spermatophyta</taxon>
        <taxon>Magnoliopsida</taxon>
        <taxon>eudicotyledons</taxon>
        <taxon>Gunneridae</taxon>
        <taxon>Pentapetalae</taxon>
        <taxon>asterids</taxon>
        <taxon>campanulids</taxon>
        <taxon>Escalloniales</taxon>
        <taxon>Escalloniaceae</taxon>
        <taxon>Escallonia</taxon>
    </lineage>
</organism>
<evidence type="ECO:0000313" key="1">
    <source>
        <dbReference type="EMBL" id="KAK2986377.1"/>
    </source>
</evidence>
<accession>A0AA88RCM6</accession>
<name>A0AA88RCM6_9ASTE</name>
<dbReference type="EMBL" id="JAVXUO010001066">
    <property type="protein sequence ID" value="KAK2986377.1"/>
    <property type="molecule type" value="Genomic_DNA"/>
</dbReference>
<gene>
    <name evidence="1" type="ORF">RJ640_026641</name>
</gene>
<dbReference type="AlphaFoldDB" id="A0AA88RCM6"/>
<protein>
    <submittedName>
        <fullName evidence="1">Uncharacterized protein</fullName>
    </submittedName>
</protein>
<keyword evidence="2" id="KW-1185">Reference proteome</keyword>
<evidence type="ECO:0000313" key="2">
    <source>
        <dbReference type="Proteomes" id="UP001187471"/>
    </source>
</evidence>
<comment type="caution">
    <text evidence="1">The sequence shown here is derived from an EMBL/GenBank/DDBJ whole genome shotgun (WGS) entry which is preliminary data.</text>
</comment>
<sequence length="113" mass="12559">MLEQILSADISIAPGPSISPGPGPGPALHVQRPYYVDEPSMVLQQLQLESIASSSEVRDALKDQELQKLILHIDSSPYADNELEKAMEVDAFRSFAEKRYYSLQEANVKLCIK</sequence>
<proteinExistence type="predicted"/>